<gene>
    <name evidence="1" type="primary">TBLA0F00250</name>
    <name evidence="1" type="ORF">TBLA_0F00250</name>
</gene>
<dbReference type="AlphaFoldDB" id="I2H5B7"/>
<accession>I2H5B7</accession>
<evidence type="ECO:0000313" key="2">
    <source>
        <dbReference type="Proteomes" id="UP000002866"/>
    </source>
</evidence>
<dbReference type="KEGG" id="tbl:TBLA_0F00250"/>
<keyword evidence="2" id="KW-1185">Reference proteome</keyword>
<evidence type="ECO:0000313" key="1">
    <source>
        <dbReference type="EMBL" id="CCH61569.1"/>
    </source>
</evidence>
<reference evidence="1 2" key="1">
    <citation type="journal article" date="2011" name="Proc. Natl. Acad. Sci. U.S.A.">
        <title>Evolutionary erosion of yeast sex chromosomes by mating-type switching accidents.</title>
        <authorList>
            <person name="Gordon J.L."/>
            <person name="Armisen D."/>
            <person name="Proux-Wera E."/>
            <person name="Oheigeartaigh S.S."/>
            <person name="Byrne K.P."/>
            <person name="Wolfe K.H."/>
        </authorList>
    </citation>
    <scope>NUCLEOTIDE SEQUENCE [LARGE SCALE GENOMIC DNA]</scope>
    <source>
        <strain evidence="2">ATCC 34711 / CBS 6284 / DSM 70876 / NBRC 10599 / NRRL Y-10934 / UCD 77-7</strain>
    </source>
</reference>
<protein>
    <submittedName>
        <fullName evidence="1">Uncharacterized protein</fullName>
    </submittedName>
</protein>
<dbReference type="EMBL" id="HE806321">
    <property type="protein sequence ID" value="CCH61569.1"/>
    <property type="molecule type" value="Genomic_DNA"/>
</dbReference>
<sequence>MIYGIKNTILQRMINRLKVRIQIRKCQYHDLQMNKNIKFNSNIPLRVPHSTKEQPLIRQYLMSPGNLLFLGTNVITLAGILCLEKLWLNKMKNGESEKSLDLLEDEIKEEEHHKPVVLEDSKLMGPKHMILNNSLDHLFYTYGLYQEACLRRNNQDGKEVSTDVQTFYNEWYREFSHDLANSPETMNQARHALPRIITLNDVSQLYDKYVDSRDYQELIRYWLYDYCKYLKITKHVQRNPIGEKFYRRMIQDCSHTTNHRQFNKYILIMMNPNDRLRQNVFFNDNNKSLKVFTKTLSFNTVSLDTYCFVLKQLSSETPSKKRDLKIGYLIRLLRNNCIQMKKQSESQSQSQFQSQVRILLPPPAYSFGSRALQKELSRGNKDSLRALQADEQLLRLLQSLSSRPASPSVAPEIAPEMASEMTPEIVSAPRVKDPATSVDLDHVAVVSNVGG</sequence>
<dbReference type="InParanoid" id="I2H5B7"/>
<dbReference type="OrthoDB" id="4057244at2759"/>
<organism evidence="1 2">
    <name type="scientific">Henningerozyma blattae (strain ATCC 34711 / CBS 6284 / DSM 70876 / NBRC 10599 / NRRL Y-10934 / UCD 77-7)</name>
    <name type="common">Yeast</name>
    <name type="synonym">Tetrapisispora blattae</name>
    <dbReference type="NCBI Taxonomy" id="1071380"/>
    <lineage>
        <taxon>Eukaryota</taxon>
        <taxon>Fungi</taxon>
        <taxon>Dikarya</taxon>
        <taxon>Ascomycota</taxon>
        <taxon>Saccharomycotina</taxon>
        <taxon>Saccharomycetes</taxon>
        <taxon>Saccharomycetales</taxon>
        <taxon>Saccharomycetaceae</taxon>
        <taxon>Henningerozyma</taxon>
    </lineage>
</organism>
<dbReference type="FunCoup" id="I2H5B7">
    <property type="interactions" value="148"/>
</dbReference>
<name>I2H5B7_HENB6</name>
<dbReference type="GeneID" id="14496670"/>
<dbReference type="RefSeq" id="XP_004181088.1">
    <property type="nucleotide sequence ID" value="XM_004181040.1"/>
</dbReference>
<dbReference type="Proteomes" id="UP000002866">
    <property type="component" value="Chromosome 6"/>
</dbReference>
<dbReference type="STRING" id="1071380.I2H5B7"/>
<proteinExistence type="predicted"/>
<dbReference type="HOGENOM" id="CLU_042193_0_0_1"/>